<keyword evidence="5" id="KW-1185">Reference proteome</keyword>
<evidence type="ECO:0000313" key="5">
    <source>
        <dbReference type="Proteomes" id="UP000641588"/>
    </source>
</evidence>
<dbReference type="Proteomes" id="UP000641588">
    <property type="component" value="Unassembled WGS sequence"/>
</dbReference>
<keyword evidence="2" id="KW-1133">Transmembrane helix</keyword>
<keyword evidence="2" id="KW-0812">Transmembrane</keyword>
<evidence type="ECO:0000256" key="1">
    <source>
        <dbReference type="SAM" id="MobiDB-lite"/>
    </source>
</evidence>
<feature type="transmembrane region" description="Helical" evidence="2">
    <location>
        <begin position="121"/>
        <end position="141"/>
    </location>
</feature>
<accession>A0A972K412</accession>
<protein>
    <recommendedName>
        <fullName evidence="3">Putative zinc-finger domain-containing protein</fullName>
    </recommendedName>
</protein>
<feature type="compositionally biased region" description="Polar residues" evidence="1">
    <location>
        <begin position="223"/>
        <end position="246"/>
    </location>
</feature>
<dbReference type="EMBL" id="WHOD01000070">
    <property type="protein sequence ID" value="NOU95497.1"/>
    <property type="molecule type" value="Genomic_DNA"/>
</dbReference>
<feature type="compositionally biased region" description="Basic and acidic residues" evidence="1">
    <location>
        <begin position="204"/>
        <end position="221"/>
    </location>
</feature>
<feature type="compositionally biased region" description="Basic and acidic residues" evidence="1">
    <location>
        <begin position="175"/>
        <end position="189"/>
    </location>
</feature>
<name>A0A972K412_9BACL</name>
<evidence type="ECO:0000259" key="3">
    <source>
        <dbReference type="Pfam" id="PF13490"/>
    </source>
</evidence>
<feature type="compositionally biased region" description="Polar residues" evidence="1">
    <location>
        <begin position="268"/>
        <end position="284"/>
    </location>
</feature>
<dbReference type="AlphaFoldDB" id="A0A972K412"/>
<proteinExistence type="predicted"/>
<gene>
    <name evidence="4" type="ORF">GC093_20025</name>
</gene>
<feature type="compositionally biased region" description="Basic and acidic residues" evidence="1">
    <location>
        <begin position="303"/>
        <end position="312"/>
    </location>
</feature>
<evidence type="ECO:0000313" key="4">
    <source>
        <dbReference type="EMBL" id="NOU95497.1"/>
    </source>
</evidence>
<feature type="region of interest" description="Disordered" evidence="1">
    <location>
        <begin position="151"/>
        <end position="286"/>
    </location>
</feature>
<dbReference type="Pfam" id="PF13490">
    <property type="entry name" value="zf-HC2"/>
    <property type="match status" value="1"/>
</dbReference>
<sequence>MKCQEVIELMQRYLDQDLDEMEYNQMLGHMQQCSDCTELFQRLVALSHELEQLPKVTPAYSLVDAIMPKLQRIDMGMSVDDVLLTGHAAAAPIVPDTTLAEDNKSNVEELVGWRRRMRGLVSTRIVGGVVAAGLVLGFFVFEQQQQSGSMKNADGLLSTTGTAQQDSAKQSKSVNVDKKSALPESKPDSAESSAKISATPAGKELTKADEPAKAAKNEEVAPTKQQTPVSAQDKSNNAQQGNQSPTMVVPDDAAKSKAGEPVEAPVDSGNTQQEAVSSQPQENQIKAIDQISKFAQPLGAVPEAKKSAEQDKTPAAAASDAQSSMAQDTTPKISATVPQGPALKPAPEQPKAGITGGNLDSNVTGLTDNMGTFGIRAAIPQALPSPDGVYSASINSERHVVITDQQGKAVFTTNRSVAEKDVVTLVKWESGSMLAYQISNDSGATIYVINVTEKTDVKK</sequence>
<feature type="compositionally biased region" description="Polar residues" evidence="1">
    <location>
        <begin position="157"/>
        <end position="174"/>
    </location>
</feature>
<evidence type="ECO:0000256" key="2">
    <source>
        <dbReference type="SAM" id="Phobius"/>
    </source>
</evidence>
<feature type="compositionally biased region" description="Low complexity" evidence="1">
    <location>
        <begin position="315"/>
        <end position="328"/>
    </location>
</feature>
<organism evidence="4 5">
    <name type="scientific">Paenibacillus foliorum</name>
    <dbReference type="NCBI Taxonomy" id="2654974"/>
    <lineage>
        <taxon>Bacteria</taxon>
        <taxon>Bacillati</taxon>
        <taxon>Bacillota</taxon>
        <taxon>Bacilli</taxon>
        <taxon>Bacillales</taxon>
        <taxon>Paenibacillaceae</taxon>
        <taxon>Paenibacillus</taxon>
    </lineage>
</organism>
<feature type="region of interest" description="Disordered" evidence="1">
    <location>
        <begin position="300"/>
        <end position="359"/>
    </location>
</feature>
<keyword evidence="2" id="KW-0472">Membrane</keyword>
<dbReference type="InterPro" id="IPR027383">
    <property type="entry name" value="Znf_put"/>
</dbReference>
<feature type="domain" description="Putative zinc-finger" evidence="3">
    <location>
        <begin position="3"/>
        <end position="36"/>
    </location>
</feature>
<comment type="caution">
    <text evidence="4">The sequence shown here is derived from an EMBL/GenBank/DDBJ whole genome shotgun (WGS) entry which is preliminary data.</text>
</comment>
<reference evidence="4" key="1">
    <citation type="submission" date="2019-10" db="EMBL/GenBank/DDBJ databases">
        <title>Description of Paenibacillus glebae sp. nov.</title>
        <authorList>
            <person name="Carlier A."/>
            <person name="Qi S."/>
        </authorList>
    </citation>
    <scope>NUCLEOTIDE SEQUENCE</scope>
    <source>
        <strain evidence="4">LMG 31456</strain>
    </source>
</reference>